<accession>A0ABN1D7Q2</accession>
<keyword evidence="4" id="KW-0012">Acyltransferase</keyword>
<protein>
    <recommendedName>
        <fullName evidence="5">[Ribosomal protein bS18]-alanine N-acetyltransferase</fullName>
        <ecNumber evidence="5">2.3.1.266</ecNumber>
    </recommendedName>
</protein>
<dbReference type="NCBIfam" id="TIGR01575">
    <property type="entry name" value="rimI"/>
    <property type="match status" value="1"/>
</dbReference>
<dbReference type="CDD" id="cd04301">
    <property type="entry name" value="NAT_SF"/>
    <property type="match status" value="1"/>
</dbReference>
<organism evidence="7 8">
    <name type="scientific">Rheinheimera aquimaris</name>
    <dbReference type="NCBI Taxonomy" id="412437"/>
    <lineage>
        <taxon>Bacteria</taxon>
        <taxon>Pseudomonadati</taxon>
        <taxon>Pseudomonadota</taxon>
        <taxon>Gammaproteobacteria</taxon>
        <taxon>Chromatiales</taxon>
        <taxon>Chromatiaceae</taxon>
        <taxon>Rheinheimera</taxon>
    </lineage>
</organism>
<sequence>MKIELLSADDIARIVQIEQQANPYPWQESAFSSSFADSYFSYKLLDDNGQIQGFYFAQLILEQLELFNICIATDMQGKGYGKALLQHFLQEGRSRGATEAFLEVRSSNHSAIALYEKCGFSKTGIRKNYYVYADNKADAVLMSIVM</sequence>
<evidence type="ECO:0000259" key="6">
    <source>
        <dbReference type="PROSITE" id="PS51186"/>
    </source>
</evidence>
<keyword evidence="8" id="KW-1185">Reference proteome</keyword>
<comment type="similarity">
    <text evidence="1 5">Belongs to the acetyltransferase family. RimI subfamily.</text>
</comment>
<keyword evidence="7" id="KW-0689">Ribosomal protein</keyword>
<dbReference type="Gene3D" id="3.40.630.30">
    <property type="match status" value="1"/>
</dbReference>
<feature type="domain" description="N-acetyltransferase" evidence="6">
    <location>
        <begin position="1"/>
        <end position="146"/>
    </location>
</feature>
<comment type="subcellular location">
    <subcellularLocation>
        <location evidence="5">Cytoplasm</location>
    </subcellularLocation>
</comment>
<comment type="catalytic activity">
    <reaction evidence="5">
        <text>N-terminal L-alanyl-[ribosomal protein bS18] + acetyl-CoA = N-terminal N(alpha)-acetyl-L-alanyl-[ribosomal protein bS18] + CoA + H(+)</text>
        <dbReference type="Rhea" id="RHEA:43756"/>
        <dbReference type="Rhea" id="RHEA-COMP:10676"/>
        <dbReference type="Rhea" id="RHEA-COMP:10677"/>
        <dbReference type="ChEBI" id="CHEBI:15378"/>
        <dbReference type="ChEBI" id="CHEBI:57287"/>
        <dbReference type="ChEBI" id="CHEBI:57288"/>
        <dbReference type="ChEBI" id="CHEBI:64718"/>
        <dbReference type="ChEBI" id="CHEBI:83683"/>
        <dbReference type="EC" id="2.3.1.266"/>
    </reaction>
</comment>
<keyword evidence="7" id="KW-0687">Ribonucleoprotein</keyword>
<dbReference type="Proteomes" id="UP001501169">
    <property type="component" value="Unassembled WGS sequence"/>
</dbReference>
<comment type="function">
    <text evidence="5">Acetylates the N-terminal alanine of ribosomal protein bS18.</text>
</comment>
<evidence type="ECO:0000256" key="4">
    <source>
        <dbReference type="ARBA" id="ARBA00023315"/>
    </source>
</evidence>
<proteinExistence type="inferred from homology"/>
<dbReference type="EMBL" id="BAAAEO010000001">
    <property type="protein sequence ID" value="GAA0536616.1"/>
    <property type="molecule type" value="Genomic_DNA"/>
</dbReference>
<dbReference type="EC" id="2.3.1.266" evidence="5"/>
<dbReference type="InterPro" id="IPR000182">
    <property type="entry name" value="GNAT_dom"/>
</dbReference>
<evidence type="ECO:0000256" key="1">
    <source>
        <dbReference type="ARBA" id="ARBA00005395"/>
    </source>
</evidence>
<dbReference type="PANTHER" id="PTHR43420:SF51">
    <property type="entry name" value="PEPTIDYL-LYSINE N-ACETYLTRANSFERASE YIAC"/>
    <property type="match status" value="1"/>
</dbReference>
<dbReference type="InterPro" id="IPR050680">
    <property type="entry name" value="YpeA/RimI_acetyltransf"/>
</dbReference>
<dbReference type="PROSITE" id="PS51186">
    <property type="entry name" value="GNAT"/>
    <property type="match status" value="1"/>
</dbReference>
<keyword evidence="3" id="KW-0808">Transferase</keyword>
<dbReference type="GO" id="GO:0005840">
    <property type="term" value="C:ribosome"/>
    <property type="evidence" value="ECO:0007669"/>
    <property type="project" value="UniProtKB-KW"/>
</dbReference>
<evidence type="ECO:0000256" key="3">
    <source>
        <dbReference type="ARBA" id="ARBA00022679"/>
    </source>
</evidence>
<reference evidence="7 8" key="1">
    <citation type="journal article" date="2019" name="Int. J. Syst. Evol. Microbiol.">
        <title>The Global Catalogue of Microorganisms (GCM) 10K type strain sequencing project: providing services to taxonomists for standard genome sequencing and annotation.</title>
        <authorList>
            <consortium name="The Broad Institute Genomics Platform"/>
            <consortium name="The Broad Institute Genome Sequencing Center for Infectious Disease"/>
            <person name="Wu L."/>
            <person name="Ma J."/>
        </authorList>
    </citation>
    <scope>NUCLEOTIDE SEQUENCE [LARGE SCALE GENOMIC DNA]</scope>
    <source>
        <strain evidence="7 8">JCM 14331</strain>
    </source>
</reference>
<gene>
    <name evidence="7" type="primary">rimI</name>
    <name evidence="7" type="ORF">GCM10009098_00030</name>
</gene>
<evidence type="ECO:0000313" key="8">
    <source>
        <dbReference type="Proteomes" id="UP001501169"/>
    </source>
</evidence>
<evidence type="ECO:0000313" key="7">
    <source>
        <dbReference type="EMBL" id="GAA0536616.1"/>
    </source>
</evidence>
<evidence type="ECO:0000256" key="2">
    <source>
        <dbReference type="ARBA" id="ARBA00022490"/>
    </source>
</evidence>
<dbReference type="InterPro" id="IPR006464">
    <property type="entry name" value="AcTrfase_RimI/Ard1"/>
</dbReference>
<dbReference type="PANTHER" id="PTHR43420">
    <property type="entry name" value="ACETYLTRANSFERASE"/>
    <property type="match status" value="1"/>
</dbReference>
<dbReference type="RefSeq" id="WP_134059617.1">
    <property type="nucleotide sequence ID" value="NZ_BAAAEO010000001.1"/>
</dbReference>
<keyword evidence="2 5" id="KW-0963">Cytoplasm</keyword>
<dbReference type="InterPro" id="IPR016181">
    <property type="entry name" value="Acyl_CoA_acyltransferase"/>
</dbReference>
<dbReference type="SUPFAM" id="SSF55729">
    <property type="entry name" value="Acyl-CoA N-acyltransferases (Nat)"/>
    <property type="match status" value="1"/>
</dbReference>
<comment type="caution">
    <text evidence="7">The sequence shown here is derived from an EMBL/GenBank/DDBJ whole genome shotgun (WGS) entry which is preliminary data.</text>
</comment>
<dbReference type="Pfam" id="PF00583">
    <property type="entry name" value="Acetyltransf_1"/>
    <property type="match status" value="1"/>
</dbReference>
<name>A0ABN1D7Q2_9GAMM</name>
<evidence type="ECO:0000256" key="5">
    <source>
        <dbReference type="RuleBase" id="RU363094"/>
    </source>
</evidence>